<accession>A0A0E9RVE0</accession>
<proteinExistence type="predicted"/>
<dbReference type="EMBL" id="GBXM01075426">
    <property type="protein sequence ID" value="JAH33151.1"/>
    <property type="molecule type" value="Transcribed_RNA"/>
</dbReference>
<protein>
    <submittedName>
        <fullName evidence="1">Uncharacterized protein</fullName>
    </submittedName>
</protein>
<evidence type="ECO:0000313" key="1">
    <source>
        <dbReference type="EMBL" id="JAH33151.1"/>
    </source>
</evidence>
<organism evidence="1">
    <name type="scientific">Anguilla anguilla</name>
    <name type="common">European freshwater eel</name>
    <name type="synonym">Muraena anguilla</name>
    <dbReference type="NCBI Taxonomy" id="7936"/>
    <lineage>
        <taxon>Eukaryota</taxon>
        <taxon>Metazoa</taxon>
        <taxon>Chordata</taxon>
        <taxon>Craniata</taxon>
        <taxon>Vertebrata</taxon>
        <taxon>Euteleostomi</taxon>
        <taxon>Actinopterygii</taxon>
        <taxon>Neopterygii</taxon>
        <taxon>Teleostei</taxon>
        <taxon>Anguilliformes</taxon>
        <taxon>Anguillidae</taxon>
        <taxon>Anguilla</taxon>
    </lineage>
</organism>
<reference evidence="1" key="1">
    <citation type="submission" date="2014-11" db="EMBL/GenBank/DDBJ databases">
        <authorList>
            <person name="Amaro Gonzalez C."/>
        </authorList>
    </citation>
    <scope>NUCLEOTIDE SEQUENCE</scope>
</reference>
<name>A0A0E9RVE0_ANGAN</name>
<reference evidence="1" key="2">
    <citation type="journal article" date="2015" name="Fish Shellfish Immunol.">
        <title>Early steps in the European eel (Anguilla anguilla)-Vibrio vulnificus interaction in the gills: Role of the RtxA13 toxin.</title>
        <authorList>
            <person name="Callol A."/>
            <person name="Pajuelo D."/>
            <person name="Ebbesson L."/>
            <person name="Teles M."/>
            <person name="MacKenzie S."/>
            <person name="Amaro C."/>
        </authorList>
    </citation>
    <scope>NUCLEOTIDE SEQUENCE</scope>
</reference>
<sequence>MSTYAGFRIRDC</sequence>